<protein>
    <submittedName>
        <fullName evidence="2">Uncharacterized protein</fullName>
    </submittedName>
</protein>
<gene>
    <name evidence="2" type="ORF">CIK91_09170</name>
</gene>
<proteinExistence type="predicted"/>
<dbReference type="Proteomes" id="UP000216189">
    <property type="component" value="Unassembled WGS sequence"/>
</dbReference>
<keyword evidence="3" id="KW-1185">Reference proteome</keyword>
<comment type="caution">
    <text evidence="2">The sequence shown here is derived from an EMBL/GenBank/DDBJ whole genome shotgun (WGS) entry which is preliminary data.</text>
</comment>
<accession>A0ABX4EG62</accession>
<evidence type="ECO:0000313" key="3">
    <source>
        <dbReference type="Proteomes" id="UP000216189"/>
    </source>
</evidence>
<dbReference type="RefSeq" id="WP_094448694.1">
    <property type="nucleotide sequence ID" value="NZ_CP091802.1"/>
</dbReference>
<organism evidence="2 3">
    <name type="scientific">Segatella bryantii</name>
    <name type="common">Prevotella bryantii</name>
    <dbReference type="NCBI Taxonomy" id="77095"/>
    <lineage>
        <taxon>Bacteria</taxon>
        <taxon>Pseudomonadati</taxon>
        <taxon>Bacteroidota</taxon>
        <taxon>Bacteroidia</taxon>
        <taxon>Bacteroidales</taxon>
        <taxon>Prevotellaceae</taxon>
        <taxon>Segatella</taxon>
    </lineage>
</organism>
<reference evidence="2 3" key="1">
    <citation type="submission" date="2017-08" db="EMBL/GenBank/DDBJ databases">
        <title>Comparative genomics of non-oral Prevotella species.</title>
        <authorList>
            <person name="Accetto T."/>
            <person name="Nograsek B."/>
            <person name="Avgustin G."/>
        </authorList>
    </citation>
    <scope>NUCLEOTIDE SEQUENCE [LARGE SCALE GENOMIC DNA]</scope>
    <source>
        <strain evidence="2 3">TC1-1</strain>
    </source>
</reference>
<evidence type="ECO:0000313" key="2">
    <source>
        <dbReference type="EMBL" id="OYP54401.1"/>
    </source>
</evidence>
<keyword evidence="1" id="KW-0472">Membrane</keyword>
<keyword evidence="1" id="KW-0812">Transmembrane</keyword>
<sequence length="249" mass="29339">MKIVNNSNSDLLNYFDSRYGSDTERTNYAYVINSMKEEHKVSSLVGTYNKILRKLLLFAYGSEENISEFWVEYGLTSNHQWVWEDLKAYLNVQIRRVFDESEYSDQLALECITNLREGHNDTTIRKYIASKSSEEVNAALKQIAECKKTVHDAPKHMSQFNMETNEYREYKPKYINDIKFLIKNGYHKGYNDVYYEMQSKISYLPDTKSIVYIILTCIVLIPIIMLFMHYVLIGIFFVICILALIRMIK</sequence>
<feature type="transmembrane region" description="Helical" evidence="1">
    <location>
        <begin position="212"/>
        <end position="245"/>
    </location>
</feature>
<name>A0ABX4EG62_SEGBR</name>
<keyword evidence="1" id="KW-1133">Transmembrane helix</keyword>
<dbReference type="EMBL" id="NPJF01000043">
    <property type="protein sequence ID" value="OYP54401.1"/>
    <property type="molecule type" value="Genomic_DNA"/>
</dbReference>
<evidence type="ECO:0000256" key="1">
    <source>
        <dbReference type="SAM" id="Phobius"/>
    </source>
</evidence>